<evidence type="ECO:0000313" key="6">
    <source>
        <dbReference type="Proteomes" id="UP000193862"/>
    </source>
</evidence>
<dbReference type="GO" id="GO:0016791">
    <property type="term" value="F:phosphatase activity"/>
    <property type="evidence" value="ECO:0007669"/>
    <property type="project" value="TreeGrafter"/>
</dbReference>
<dbReference type="Gene3D" id="3.40.50.1240">
    <property type="entry name" value="Phosphoglycerate mutase-like"/>
    <property type="match status" value="1"/>
</dbReference>
<dbReference type="EMBL" id="FWFS01000006">
    <property type="protein sequence ID" value="SLN44346.1"/>
    <property type="molecule type" value="Genomic_DNA"/>
</dbReference>
<dbReference type="InterPro" id="IPR029033">
    <property type="entry name" value="His_PPase_superfam"/>
</dbReference>
<dbReference type="EC" id="3.1.3.-" evidence="5"/>
<reference evidence="5" key="1">
    <citation type="submission" date="2017-03" db="EMBL/GenBank/DDBJ databases">
        <authorList>
            <person name="Afonso C.L."/>
            <person name="Miller P.J."/>
            <person name="Scott M.A."/>
            <person name="Spackman E."/>
            <person name="Goraichik I."/>
            <person name="Dimitrov K.M."/>
            <person name="Suarez D.L."/>
            <person name="Swayne D.E."/>
        </authorList>
    </citation>
    <scope>NUCLEOTIDE SEQUENCE [LARGE SCALE GENOMIC DNA]</scope>
    <source>
        <strain evidence="5">CECT 8620</strain>
    </source>
</reference>
<keyword evidence="1" id="KW-0324">Glycolysis</keyword>
<dbReference type="InterPro" id="IPR013078">
    <property type="entry name" value="His_Pase_superF_clade-1"/>
</dbReference>
<organism evidence="5 6">
    <name type="scientific">Aquimixticola soesokkakensis</name>
    <dbReference type="NCBI Taxonomy" id="1519096"/>
    <lineage>
        <taxon>Bacteria</taxon>
        <taxon>Pseudomonadati</taxon>
        <taxon>Pseudomonadota</taxon>
        <taxon>Alphaproteobacteria</taxon>
        <taxon>Rhodobacterales</taxon>
        <taxon>Paracoccaceae</taxon>
        <taxon>Aquimixticola</taxon>
    </lineage>
</organism>
<feature type="active site" description="Proton donor/acceptor" evidence="3">
    <location>
        <position position="97"/>
    </location>
</feature>
<dbReference type="SUPFAM" id="SSF53254">
    <property type="entry name" value="Phosphoglycerate mutase-like"/>
    <property type="match status" value="1"/>
</dbReference>
<feature type="binding site" evidence="4">
    <location>
        <begin position="10"/>
        <end position="17"/>
    </location>
    <ligand>
        <name>substrate</name>
    </ligand>
</feature>
<evidence type="ECO:0000256" key="2">
    <source>
        <dbReference type="ARBA" id="ARBA00023235"/>
    </source>
</evidence>
<evidence type="ECO:0000313" key="5">
    <source>
        <dbReference type="EMBL" id="SLN44346.1"/>
    </source>
</evidence>
<dbReference type="AlphaFoldDB" id="A0A1Y5SMS4"/>
<feature type="active site" description="Tele-phosphohistidine intermediate" evidence="3">
    <location>
        <position position="11"/>
    </location>
</feature>
<accession>A0A1Y5SMS4</accession>
<keyword evidence="2" id="KW-0413">Isomerase</keyword>
<protein>
    <submittedName>
        <fullName evidence="5">Glucosyl-3-phosphoglycerate phosphatase</fullName>
        <ecNumber evidence="5">3.1.3.-</ecNumber>
    </submittedName>
</protein>
<dbReference type="PANTHER" id="PTHR48100">
    <property type="entry name" value="BROAD-SPECIFICITY PHOSPHATASE YOR283W-RELATED"/>
    <property type="match status" value="1"/>
</dbReference>
<evidence type="ECO:0000256" key="4">
    <source>
        <dbReference type="PIRSR" id="PIRSR613078-2"/>
    </source>
</evidence>
<dbReference type="CDD" id="cd07067">
    <property type="entry name" value="HP_PGM_like"/>
    <property type="match status" value="1"/>
</dbReference>
<dbReference type="SMART" id="SM00855">
    <property type="entry name" value="PGAM"/>
    <property type="match status" value="1"/>
</dbReference>
<dbReference type="InterPro" id="IPR001345">
    <property type="entry name" value="PG/BPGM_mutase_AS"/>
</dbReference>
<evidence type="ECO:0000256" key="1">
    <source>
        <dbReference type="ARBA" id="ARBA00023152"/>
    </source>
</evidence>
<dbReference type="Proteomes" id="UP000193862">
    <property type="component" value="Unassembled WGS sequence"/>
</dbReference>
<gene>
    <name evidence="5" type="primary">gpgP</name>
    <name evidence="5" type="ORF">AQS8620_01782</name>
</gene>
<keyword evidence="6" id="KW-1185">Reference proteome</keyword>
<dbReference type="Pfam" id="PF00300">
    <property type="entry name" value="His_Phos_1"/>
    <property type="match status" value="1"/>
</dbReference>
<dbReference type="InterPro" id="IPR050275">
    <property type="entry name" value="PGM_Phosphatase"/>
</dbReference>
<name>A0A1Y5SMS4_9RHOB</name>
<dbReference type="PROSITE" id="PS00175">
    <property type="entry name" value="PG_MUTASE"/>
    <property type="match status" value="1"/>
</dbReference>
<dbReference type="GO" id="GO:0005737">
    <property type="term" value="C:cytoplasm"/>
    <property type="evidence" value="ECO:0007669"/>
    <property type="project" value="TreeGrafter"/>
</dbReference>
<keyword evidence="5" id="KW-0378">Hydrolase</keyword>
<dbReference type="PANTHER" id="PTHR48100:SF1">
    <property type="entry name" value="HISTIDINE PHOSPHATASE FAMILY PROTEIN-RELATED"/>
    <property type="match status" value="1"/>
</dbReference>
<sequence length="204" mass="21924">MEVPEFYVLRHGETEWNVAGRMQGALDSALTARGRAQARAMADCLANRLGDRLANRLAAQEGALSVISSPQGRALATAQIVATRLGLPVSTDPRLSEIAMGAWTGLTLTQIAARWPREAALANLFDWYGAIPDGEPLSAVRARLHSFLADQSRPAIVVTHGLTGLLLRTALMRGEAPSPRTAEQGVVYHLSQGVQRRLTPPDCP</sequence>
<feature type="binding site" evidence="4">
    <location>
        <position position="73"/>
    </location>
    <ligand>
        <name>substrate</name>
    </ligand>
</feature>
<evidence type="ECO:0000256" key="3">
    <source>
        <dbReference type="PIRSR" id="PIRSR613078-1"/>
    </source>
</evidence>
<proteinExistence type="predicted"/>